<proteinExistence type="inferred from homology"/>
<protein>
    <submittedName>
        <fullName evidence="6 7">ABC transporter ATP-binding protein</fullName>
    </submittedName>
</protein>
<dbReference type="Pfam" id="PF00005">
    <property type="entry name" value="ABC_tran"/>
    <property type="match status" value="1"/>
</dbReference>
<gene>
    <name evidence="7" type="ORF">F7P68_0010975</name>
    <name evidence="6" type="ORF">SN16_09585</name>
</gene>
<reference evidence="7 9" key="4">
    <citation type="submission" date="2022-12" db="EMBL/GenBank/DDBJ databases">
        <title>Genome analysis and biological profiling of marine Salinicoccus roseus MOSEL-ME25.</title>
        <authorList>
            <person name="Mirza F.T."/>
            <person name="Xie Y."/>
            <person name="Shinwari Z.K."/>
        </authorList>
    </citation>
    <scope>NUCLEOTIDE SEQUENCE [LARGE SCALE GENOMIC DNA]</scope>
    <source>
        <strain evidence="7 9">MOSEL-ME25</strain>
    </source>
</reference>
<dbReference type="PROSITE" id="PS50893">
    <property type="entry name" value="ABC_TRANSPORTER_2"/>
    <property type="match status" value="1"/>
</dbReference>
<evidence type="ECO:0000313" key="7">
    <source>
        <dbReference type="EMBL" id="MDB0581051.1"/>
    </source>
</evidence>
<dbReference type="RefSeq" id="WP_040106402.1">
    <property type="nucleotide sequence ID" value="NZ_JABEVU030000001.1"/>
</dbReference>
<dbReference type="SUPFAM" id="SSF52540">
    <property type="entry name" value="P-loop containing nucleoside triphosphate hydrolases"/>
    <property type="match status" value="1"/>
</dbReference>
<evidence type="ECO:0000313" key="6">
    <source>
        <dbReference type="EMBL" id="KIH70198.1"/>
    </source>
</evidence>
<comment type="caution">
    <text evidence="6">The sequence shown here is derived from an EMBL/GenBank/DDBJ whole genome shotgun (WGS) entry which is preliminary data.</text>
</comment>
<evidence type="ECO:0000256" key="2">
    <source>
        <dbReference type="ARBA" id="ARBA00022448"/>
    </source>
</evidence>
<dbReference type="GO" id="GO:0042626">
    <property type="term" value="F:ATPase-coupled transmembrane transporter activity"/>
    <property type="evidence" value="ECO:0007669"/>
    <property type="project" value="TreeGrafter"/>
</dbReference>
<organism evidence="6 8">
    <name type="scientific">Salinicoccus roseus</name>
    <dbReference type="NCBI Taxonomy" id="45670"/>
    <lineage>
        <taxon>Bacteria</taxon>
        <taxon>Bacillati</taxon>
        <taxon>Bacillota</taxon>
        <taxon>Bacilli</taxon>
        <taxon>Bacillales</taxon>
        <taxon>Staphylococcaceae</taxon>
        <taxon>Salinicoccus</taxon>
    </lineage>
</organism>
<dbReference type="InterPro" id="IPR050095">
    <property type="entry name" value="ECF_ABC_transporter_ATP-bd"/>
</dbReference>
<evidence type="ECO:0000256" key="1">
    <source>
        <dbReference type="ARBA" id="ARBA00005417"/>
    </source>
</evidence>
<dbReference type="InterPro" id="IPR027417">
    <property type="entry name" value="P-loop_NTPase"/>
</dbReference>
<dbReference type="EMBL" id="JABEVU030000001">
    <property type="protein sequence ID" value="MDB0581051.1"/>
    <property type="molecule type" value="Genomic_DNA"/>
</dbReference>
<dbReference type="Proteomes" id="UP000031546">
    <property type="component" value="Unassembled WGS sequence"/>
</dbReference>
<accession>A0A0C2DJN9</accession>
<sequence length="269" mass="30140">MDQIIKLEDVSWRRDGKEILKDINWEVKPGEHWAILGLNGSGKTSLLNIVTGYNYPTAGRVKVLGTEFGKASLPDMRKKIGFVSNALGRFAQTLNRETAENIVLSGKFASFGIYQDITEAEAQRAANILKELRLEYIADQRYSVLSQGEQRRTLLGRALMSNPELLILDEPCAGLDVLAREDVLAMTEQVAEETRPLLYVTHHIEEITEAISHVLLIRDGQIIAQGPKQDVLTGENLTETYKIPINLHWEGGRPWMSVERMAKESGGRT</sequence>
<dbReference type="GO" id="GO:0005524">
    <property type="term" value="F:ATP binding"/>
    <property type="evidence" value="ECO:0007669"/>
    <property type="project" value="UniProtKB-KW"/>
</dbReference>
<dbReference type="SMART" id="SM00382">
    <property type="entry name" value="AAA"/>
    <property type="match status" value="1"/>
</dbReference>
<comment type="similarity">
    <text evidence="1">Belongs to the ABC transporter superfamily.</text>
</comment>
<dbReference type="GeneID" id="77845808"/>
<evidence type="ECO:0000259" key="5">
    <source>
        <dbReference type="PROSITE" id="PS50893"/>
    </source>
</evidence>
<dbReference type="PANTHER" id="PTHR43553">
    <property type="entry name" value="HEAVY METAL TRANSPORTER"/>
    <property type="match status" value="1"/>
</dbReference>
<dbReference type="Gene3D" id="3.40.50.300">
    <property type="entry name" value="P-loop containing nucleotide triphosphate hydrolases"/>
    <property type="match status" value="1"/>
</dbReference>
<evidence type="ECO:0000313" key="9">
    <source>
        <dbReference type="Proteomes" id="UP000527860"/>
    </source>
</evidence>
<reference evidence="6 8" key="1">
    <citation type="submission" date="2015-01" db="EMBL/GenBank/DDBJ databases">
        <title>Genome sequences of high lactate-tolerant strain Salinicoccus roseus W12 with industrial interest.</title>
        <authorList>
            <person name="Wang H."/>
            <person name="Yu B."/>
        </authorList>
    </citation>
    <scope>NUCLEOTIDE SEQUENCE [LARGE SCALE GENOMIC DNA]</scope>
    <source>
        <strain evidence="6 8">W12</strain>
    </source>
</reference>
<dbReference type="AlphaFoldDB" id="A0A0C2DJN9"/>
<evidence type="ECO:0000256" key="4">
    <source>
        <dbReference type="ARBA" id="ARBA00022840"/>
    </source>
</evidence>
<dbReference type="STRING" id="45670.SN16_09585"/>
<dbReference type="GO" id="GO:0043190">
    <property type="term" value="C:ATP-binding cassette (ABC) transporter complex"/>
    <property type="evidence" value="ECO:0007669"/>
    <property type="project" value="TreeGrafter"/>
</dbReference>
<dbReference type="Proteomes" id="UP000527860">
    <property type="component" value="Unassembled WGS sequence"/>
</dbReference>
<dbReference type="PANTHER" id="PTHR43553:SF3">
    <property type="entry name" value="ABC TRANSPORTER ATP-BINDING PROTEIN MODF"/>
    <property type="match status" value="1"/>
</dbReference>
<evidence type="ECO:0000313" key="8">
    <source>
        <dbReference type="Proteomes" id="UP000031546"/>
    </source>
</evidence>
<feature type="domain" description="ABC transporter" evidence="5">
    <location>
        <begin position="5"/>
        <end position="244"/>
    </location>
</feature>
<dbReference type="InterPro" id="IPR003593">
    <property type="entry name" value="AAA+_ATPase"/>
</dbReference>
<keyword evidence="3" id="KW-0547">Nucleotide-binding</keyword>
<dbReference type="InterPro" id="IPR003439">
    <property type="entry name" value="ABC_transporter-like_ATP-bd"/>
</dbReference>
<keyword evidence="2" id="KW-0813">Transport</keyword>
<reference evidence="9" key="2">
    <citation type="submission" date="2020-04" db="EMBL/GenBank/DDBJ databases">
        <title>Genome analysis and biological profiling of marine Cellulosimicrobium funkei MOSEL-ME6.</title>
        <authorList>
            <person name="Tanveer F."/>
            <person name="Xie Y."/>
            <person name="Shinwari Z.K."/>
        </authorList>
    </citation>
    <scope>NUCLEOTIDE SEQUENCE [LARGE SCALE GENOMIC DNA]</scope>
    <source>
        <strain evidence="9">MOSEL-ME25</strain>
    </source>
</reference>
<dbReference type="OrthoDB" id="9789994at2"/>
<dbReference type="EMBL" id="JXII01000008">
    <property type="protein sequence ID" value="KIH70198.1"/>
    <property type="molecule type" value="Genomic_DNA"/>
</dbReference>
<keyword evidence="4 6" id="KW-0067">ATP-binding</keyword>
<name>A0A0C2DJN9_9STAP</name>
<evidence type="ECO:0000256" key="3">
    <source>
        <dbReference type="ARBA" id="ARBA00022741"/>
    </source>
</evidence>
<reference evidence="7" key="3">
    <citation type="submission" date="2020-04" db="EMBL/GenBank/DDBJ databases">
        <authorList>
            <person name="Tanveer F."/>
            <person name="Xie Y."/>
            <person name="Shinwari Z.K."/>
        </authorList>
    </citation>
    <scope>NUCLEOTIDE SEQUENCE</scope>
    <source>
        <strain evidence="7">MOSEL-ME25</strain>
    </source>
</reference>
<dbReference type="GO" id="GO:0016887">
    <property type="term" value="F:ATP hydrolysis activity"/>
    <property type="evidence" value="ECO:0007669"/>
    <property type="project" value="InterPro"/>
</dbReference>
<keyword evidence="9" id="KW-1185">Reference proteome</keyword>